<name>A0A1I5I0J5_9ACTN</name>
<dbReference type="Gene3D" id="2.40.33.20">
    <property type="entry name" value="PK beta-barrel domain-like"/>
    <property type="match status" value="1"/>
</dbReference>
<evidence type="ECO:0000259" key="1">
    <source>
        <dbReference type="Pfam" id="PF03476"/>
    </source>
</evidence>
<dbReference type="Pfam" id="PF03476">
    <property type="entry name" value="MOSC_N"/>
    <property type="match status" value="1"/>
</dbReference>
<gene>
    <name evidence="2" type="ORF">SAMN05660359_04204</name>
</gene>
<dbReference type="SUPFAM" id="SSF50800">
    <property type="entry name" value="PK beta-barrel domain-like"/>
    <property type="match status" value="1"/>
</dbReference>
<dbReference type="InterPro" id="IPR011037">
    <property type="entry name" value="Pyrv_Knase-like_insert_dom_sf"/>
</dbReference>
<keyword evidence="3" id="KW-1185">Reference proteome</keyword>
<evidence type="ECO:0000313" key="3">
    <source>
        <dbReference type="Proteomes" id="UP000183642"/>
    </source>
</evidence>
<protein>
    <recommendedName>
        <fullName evidence="1">Molybdenum cofactor sulfurase middle domain-containing protein</fullName>
    </recommendedName>
</protein>
<sequence length="194" mass="19585">MTRVGPVTVVGISVYPVRGCAGTPLERADVGAGGLVGDRAYAVVDLSGRVLRGKDTPALAGVTPTGHPDLDAAAVTAAVGTPVRLEPLTGRPDGAAAVHLVSRQALERAASGVVPAGCGTEDPRANLVLDLPADDSGDLERAWVGRRLRLGPVVLEVTRLPRHCLGVYAEVAQPGTVGVGDAVQILDGGAEPTG</sequence>
<proteinExistence type="predicted"/>
<dbReference type="Proteomes" id="UP000183642">
    <property type="component" value="Unassembled WGS sequence"/>
</dbReference>
<reference evidence="3" key="1">
    <citation type="submission" date="2016-10" db="EMBL/GenBank/DDBJ databases">
        <authorList>
            <person name="Varghese N."/>
            <person name="Submissions S."/>
        </authorList>
    </citation>
    <scope>NUCLEOTIDE SEQUENCE [LARGE SCALE GENOMIC DNA]</scope>
    <source>
        <strain evidence="3">DSM 43161</strain>
    </source>
</reference>
<accession>A0A1I5I0J5</accession>
<dbReference type="InterPro" id="IPR005303">
    <property type="entry name" value="MOCOS_middle"/>
</dbReference>
<dbReference type="EMBL" id="FOWE01000011">
    <property type="protein sequence ID" value="SFO54053.1"/>
    <property type="molecule type" value="Genomic_DNA"/>
</dbReference>
<dbReference type="AlphaFoldDB" id="A0A1I5I0J5"/>
<evidence type="ECO:0000313" key="2">
    <source>
        <dbReference type="EMBL" id="SFO54053.1"/>
    </source>
</evidence>
<feature type="domain" description="Molybdenum cofactor sulfurase middle" evidence="1">
    <location>
        <begin position="8"/>
        <end position="69"/>
    </location>
</feature>
<organism evidence="2 3">
    <name type="scientific">Geodermatophilus obscurus</name>
    <dbReference type="NCBI Taxonomy" id="1861"/>
    <lineage>
        <taxon>Bacteria</taxon>
        <taxon>Bacillati</taxon>
        <taxon>Actinomycetota</taxon>
        <taxon>Actinomycetes</taxon>
        <taxon>Geodermatophilales</taxon>
        <taxon>Geodermatophilaceae</taxon>
        <taxon>Geodermatophilus</taxon>
    </lineage>
</organism>